<dbReference type="STRING" id="1095629.A0A0C9YAQ7"/>
<dbReference type="SMART" id="SM00490">
    <property type="entry name" value="HELICc"/>
    <property type="match status" value="1"/>
</dbReference>
<feature type="domain" description="Helicase ATP-binding" evidence="6">
    <location>
        <begin position="850"/>
        <end position="1018"/>
    </location>
</feature>
<evidence type="ECO:0000256" key="3">
    <source>
        <dbReference type="ARBA" id="ARBA00022806"/>
    </source>
</evidence>
<keyword evidence="2" id="KW-0378">Hydrolase</keyword>
<proteinExistence type="predicted"/>
<feature type="region of interest" description="Disordered" evidence="5">
    <location>
        <begin position="624"/>
        <end position="648"/>
    </location>
</feature>
<dbReference type="InterPro" id="IPR001650">
    <property type="entry name" value="Helicase_C-like"/>
</dbReference>
<dbReference type="Proteomes" id="UP000054477">
    <property type="component" value="Unassembled WGS sequence"/>
</dbReference>
<evidence type="ECO:0000256" key="5">
    <source>
        <dbReference type="SAM" id="MobiDB-lite"/>
    </source>
</evidence>
<feature type="compositionally biased region" description="Basic and acidic residues" evidence="5">
    <location>
        <begin position="458"/>
        <end position="479"/>
    </location>
</feature>
<feature type="compositionally biased region" description="Basic and acidic residues" evidence="5">
    <location>
        <begin position="629"/>
        <end position="648"/>
    </location>
</feature>
<dbReference type="PANTHER" id="PTHR44533:SF4">
    <property type="entry name" value="DEAD_H RNA HELICASE, PUTATIVE-RELATED"/>
    <property type="match status" value="1"/>
</dbReference>
<evidence type="ECO:0000259" key="6">
    <source>
        <dbReference type="PROSITE" id="PS51192"/>
    </source>
</evidence>
<dbReference type="InterPro" id="IPR014001">
    <property type="entry name" value="Helicase_ATP-bd"/>
</dbReference>
<evidence type="ECO:0000259" key="7">
    <source>
        <dbReference type="PROSITE" id="PS51194"/>
    </source>
</evidence>
<feature type="compositionally biased region" description="Basic and acidic residues" evidence="5">
    <location>
        <begin position="1281"/>
        <end position="1290"/>
    </location>
</feature>
<reference evidence="9" key="2">
    <citation type="submission" date="2015-01" db="EMBL/GenBank/DDBJ databases">
        <title>Evolutionary Origins and Diversification of the Mycorrhizal Mutualists.</title>
        <authorList>
            <consortium name="DOE Joint Genome Institute"/>
            <consortium name="Mycorrhizal Genomics Consortium"/>
            <person name="Kohler A."/>
            <person name="Kuo A."/>
            <person name="Nagy L.G."/>
            <person name="Floudas D."/>
            <person name="Copeland A."/>
            <person name="Barry K.W."/>
            <person name="Cichocki N."/>
            <person name="Veneault-Fourrey C."/>
            <person name="LaButti K."/>
            <person name="Lindquist E.A."/>
            <person name="Lipzen A."/>
            <person name="Lundell T."/>
            <person name="Morin E."/>
            <person name="Murat C."/>
            <person name="Riley R."/>
            <person name="Ohm R."/>
            <person name="Sun H."/>
            <person name="Tunlid A."/>
            <person name="Henrissat B."/>
            <person name="Grigoriev I.V."/>
            <person name="Hibbett D.S."/>
            <person name="Martin F."/>
        </authorList>
    </citation>
    <scope>NUCLEOTIDE SEQUENCE [LARGE SCALE GENOMIC DNA]</scope>
    <source>
        <strain evidence="9">LaAM-08-1</strain>
    </source>
</reference>
<dbReference type="GO" id="GO:0016787">
    <property type="term" value="F:hydrolase activity"/>
    <property type="evidence" value="ECO:0007669"/>
    <property type="project" value="UniProtKB-KW"/>
</dbReference>
<evidence type="ECO:0000256" key="4">
    <source>
        <dbReference type="ARBA" id="ARBA00022840"/>
    </source>
</evidence>
<feature type="region of interest" description="Disordered" evidence="5">
    <location>
        <begin position="438"/>
        <end position="502"/>
    </location>
</feature>
<keyword evidence="1" id="KW-0547">Nucleotide-binding</keyword>
<dbReference type="GO" id="GO:0005524">
    <property type="term" value="F:ATP binding"/>
    <property type="evidence" value="ECO:0007669"/>
    <property type="project" value="UniProtKB-KW"/>
</dbReference>
<feature type="compositionally biased region" description="Basic and acidic residues" evidence="5">
    <location>
        <begin position="492"/>
        <end position="501"/>
    </location>
</feature>
<dbReference type="Pfam" id="PF00271">
    <property type="entry name" value="Helicase_C"/>
    <property type="match status" value="1"/>
</dbReference>
<dbReference type="InterPro" id="IPR059032">
    <property type="entry name" value="WHD_DDX60"/>
</dbReference>
<evidence type="ECO:0000256" key="2">
    <source>
        <dbReference type="ARBA" id="ARBA00022801"/>
    </source>
</evidence>
<dbReference type="InterPro" id="IPR027417">
    <property type="entry name" value="P-loop_NTPase"/>
</dbReference>
<feature type="region of interest" description="Disordered" evidence="5">
    <location>
        <begin position="1281"/>
        <end position="1301"/>
    </location>
</feature>
<dbReference type="SUPFAM" id="SSF52540">
    <property type="entry name" value="P-loop containing nucleoside triphosphate hydrolases"/>
    <property type="match status" value="1"/>
</dbReference>
<evidence type="ECO:0000313" key="9">
    <source>
        <dbReference type="Proteomes" id="UP000054477"/>
    </source>
</evidence>
<dbReference type="PANTHER" id="PTHR44533">
    <property type="entry name" value="DEAD/H RNA HELICASE, PUTATIVE-RELATED"/>
    <property type="match status" value="1"/>
</dbReference>
<gene>
    <name evidence="8" type="ORF">K443DRAFT_91930</name>
</gene>
<reference evidence="8 9" key="1">
    <citation type="submission" date="2014-04" db="EMBL/GenBank/DDBJ databases">
        <authorList>
            <consortium name="DOE Joint Genome Institute"/>
            <person name="Kuo A."/>
            <person name="Kohler A."/>
            <person name="Nagy L.G."/>
            <person name="Floudas D."/>
            <person name="Copeland A."/>
            <person name="Barry K.W."/>
            <person name="Cichocki N."/>
            <person name="Veneault-Fourrey C."/>
            <person name="LaButti K."/>
            <person name="Lindquist E.A."/>
            <person name="Lipzen A."/>
            <person name="Lundell T."/>
            <person name="Morin E."/>
            <person name="Murat C."/>
            <person name="Sun H."/>
            <person name="Tunlid A."/>
            <person name="Henrissat B."/>
            <person name="Grigoriev I.V."/>
            <person name="Hibbett D.S."/>
            <person name="Martin F."/>
            <person name="Nordberg H.P."/>
            <person name="Cantor M.N."/>
            <person name="Hua S.X."/>
        </authorList>
    </citation>
    <scope>NUCLEOTIDE SEQUENCE [LARGE SCALE GENOMIC DNA]</scope>
    <source>
        <strain evidence="8 9">LaAM-08-1</strain>
    </source>
</reference>
<feature type="region of interest" description="Disordered" evidence="5">
    <location>
        <begin position="1784"/>
        <end position="1819"/>
    </location>
</feature>
<dbReference type="EMBL" id="KN838563">
    <property type="protein sequence ID" value="KIK05133.1"/>
    <property type="molecule type" value="Genomic_DNA"/>
</dbReference>
<dbReference type="InterPro" id="IPR011545">
    <property type="entry name" value="DEAD/DEAH_box_helicase_dom"/>
</dbReference>
<name>A0A0C9YAQ7_9AGAR</name>
<dbReference type="GO" id="GO:0004386">
    <property type="term" value="F:helicase activity"/>
    <property type="evidence" value="ECO:0007669"/>
    <property type="project" value="UniProtKB-KW"/>
</dbReference>
<protein>
    <recommendedName>
        <fullName evidence="10">P-loop containing nucleoside triphosphate hydrolase protein</fullName>
    </recommendedName>
</protein>
<evidence type="ECO:0000313" key="8">
    <source>
        <dbReference type="EMBL" id="KIK05133.1"/>
    </source>
</evidence>
<accession>A0A0C9YAQ7</accession>
<dbReference type="InterPro" id="IPR055124">
    <property type="entry name" value="PIN-like_DDX60"/>
</dbReference>
<evidence type="ECO:0008006" key="10">
    <source>
        <dbReference type="Google" id="ProtNLM"/>
    </source>
</evidence>
<dbReference type="FunFam" id="3.40.50.300:FF:001039">
    <property type="entry name" value="ATP-dependent RNA helicase DDX60"/>
    <property type="match status" value="1"/>
</dbReference>
<dbReference type="HOGENOM" id="CLU_002305_2_0_1"/>
<dbReference type="CDD" id="cd18025">
    <property type="entry name" value="DEXHc_DDX60"/>
    <property type="match status" value="1"/>
</dbReference>
<dbReference type="Pfam" id="PF26076">
    <property type="entry name" value="WHD_DDX60"/>
    <property type="match status" value="1"/>
</dbReference>
<dbReference type="Pfam" id="PF00270">
    <property type="entry name" value="DEAD"/>
    <property type="match status" value="1"/>
</dbReference>
<dbReference type="Pfam" id="PF23002">
    <property type="entry name" value="PIN-like_DDX60"/>
    <property type="match status" value="1"/>
</dbReference>
<dbReference type="OrthoDB" id="2320933at2759"/>
<dbReference type="GO" id="GO:0005737">
    <property type="term" value="C:cytoplasm"/>
    <property type="evidence" value="ECO:0007669"/>
    <property type="project" value="TreeGrafter"/>
</dbReference>
<feature type="compositionally biased region" description="Acidic residues" evidence="5">
    <location>
        <begin position="1803"/>
        <end position="1814"/>
    </location>
</feature>
<feature type="compositionally biased region" description="Acidic residues" evidence="5">
    <location>
        <begin position="480"/>
        <end position="491"/>
    </location>
</feature>
<dbReference type="GO" id="GO:0003676">
    <property type="term" value="F:nucleic acid binding"/>
    <property type="evidence" value="ECO:0007669"/>
    <property type="project" value="InterPro"/>
</dbReference>
<dbReference type="PROSITE" id="PS51194">
    <property type="entry name" value="HELICASE_CTER"/>
    <property type="match status" value="1"/>
</dbReference>
<dbReference type="SMART" id="SM00487">
    <property type="entry name" value="DEXDc"/>
    <property type="match status" value="1"/>
</dbReference>
<keyword evidence="4" id="KW-0067">ATP-binding</keyword>
<keyword evidence="3" id="KW-0347">Helicase</keyword>
<organism evidence="8 9">
    <name type="scientific">Laccaria amethystina LaAM-08-1</name>
    <dbReference type="NCBI Taxonomy" id="1095629"/>
    <lineage>
        <taxon>Eukaryota</taxon>
        <taxon>Fungi</taxon>
        <taxon>Dikarya</taxon>
        <taxon>Basidiomycota</taxon>
        <taxon>Agaricomycotina</taxon>
        <taxon>Agaricomycetes</taxon>
        <taxon>Agaricomycetidae</taxon>
        <taxon>Agaricales</taxon>
        <taxon>Agaricineae</taxon>
        <taxon>Hydnangiaceae</taxon>
        <taxon>Laccaria</taxon>
    </lineage>
</organism>
<evidence type="ECO:0000256" key="1">
    <source>
        <dbReference type="ARBA" id="ARBA00022741"/>
    </source>
</evidence>
<keyword evidence="9" id="KW-1185">Reference proteome</keyword>
<dbReference type="PROSITE" id="PS51192">
    <property type="entry name" value="HELICASE_ATP_BIND_1"/>
    <property type="match status" value="1"/>
</dbReference>
<dbReference type="InterPro" id="IPR052431">
    <property type="entry name" value="SKI2_subfamily_helicases"/>
</dbReference>
<sequence>MDLEEFDDLDEITRNPTWSKTTNLDPGSILEEADEKWYIKASRAARWMDLLGDYAGSEPFIIDGESLLQIVLDDPLLAIGRENECSFQILHAYHSLERLLAEFVQRSANFDIVFWSVNRHLTLKTGDSQFIVSSRSLARVLLFNHLLKLGIPVHSFNDLDDPLWKRYEAIKKPMFVMMNDGGLCKNQRPLAAQIILCQRIFLFKLLNRGSAVTLLKGAEYRDSKIMSFVYEPRWNLRLDDVFPKDSFFKAQSSLDDRLSRQAGCKHALLVVPDQDSVPVSTTDVIHQLSQRLLKETRQDVPLELFYLFVVHCLLLPSLSVHERARSLEALPLKITSILSQKLLPTFFFDATQFLSSSHATFDFDGRVFVSMIRFLLSNPSGNVKDFIGQAVYRDSQRIWSGLGLPLPNFSRFALLFPIPVLVAEPASVRPHIRIQRLEEQKGKGGEHNQTQGQQKTVQDQRKEVQKEDRMEEVEQKGEWSWEDDDDDEVNEKEEGQQAKDVAEEEEVGYFHLLPFSNPVFDEQLSLVRVPVKASVEPDPLGYSDFGQGTLFSDTQHWHNQKTILPSHLGGETPKPVDERMKRRHLRSEQRFMNSLQSQAATITGALGKTLQQIVIPVVGTRGSSADHLQNIKDQRGSKKDKAPKLSSKDKLLQSIKQKKETVQDDSSQTWWKEKLASLSGMTLSERIEVTKALFRNKRMDEGALALEFRLYRLNLELNKWIEEPNREASAVRDQYTVSVIRMVKDISDRNVITATAAKILSSVLTALGFYKYISRLSRETDGLQDRPLSFPFVKLVKSKTNTPYYNFMSITEHPIVWQLRLFGEFMDRSMDSQPDTRVSFDPDGWQRQVLDSIDNGHSLLVVAPTSAGKTFISYYAMEKVLRESDDGILVYVAPTKALVTQIAAEVYARFSKNLVGKSCWAVHTRDYRIHDPLKCQILVTVPEVLAIMLLSPSLARVWTPRIKRIVLDEIHSIGQQQGGAVWEQILLLAPCPIIGLSATIGSPEIFNDWLQSVQEAHGFKHAFIEHPHRYSHLRKFYYSITSGERFASLDDHQATSHSRFLHPISMLFVGIRSLPNDLSLEAKDTLSLFYALRAVESNIVQEDLQHLDPVSYFRAAQGLLRQADILKYESELKQLLAKLIASSDARDEISPLTSVIRTLRDPLIAQMSLQELNATPSRTNFKENLIILLADLHVKEELVSKLLASNLRLTETVLLQPAILFNFDRSDCERVAQTLVETLERGESKWRRESPEWKQKIKRWETWKHQAKDRERTAKRLVKQKKPDGEDHLDIPTASWESSFNPSDPSQAFSFTSIHTSYSKAELARDIRRISFVNLPEWAISALKRGIGVHHAGMNKHYRSLVEGLFRMGFIRVIIATGTLALGINAPTRTSVFCGDSPYLTALMYRQCAGRAGRRGYDLLGNVVFYGLPMSRVQRLILSKLPSLGGTFPLTSTMTLRLFNLLEGSNYAPVAVKAIKSVLSLPRVGFGSDLGRHQLLHHLRFSIEYLRRSHLVNEIGKPMNLFAIAAHLYYTEPSNLALVTLLRHGALHKISRLPSFDLAKREFVLLMCHLFGRRYLSPVFANRRHLQELTRKYPSMVILPPISDHAQTILHRHDEEILRIFTGYALAYAEEHEDQLGPGTRLPLSNVDYSRCADPSSSPVIKYLQSTANHVVARSIFVATSGHCDLFGSINELTQTGRQGLHLHNHAIPSMEHLVNQVDEDNGSQHDLNAYLLDFYIHGQVKTLETANGIRRGDVWYLLQDFTLTLVTVKAALQQLLLKTSNEAASQSDDLDGGGETYAVDHDEVDTDEDDGEGSDFVRPPAISNGDWKVYEVVRDVHKEFDEKFRAMWA</sequence>
<feature type="domain" description="Helicase C-terminal" evidence="7">
    <location>
        <begin position="1284"/>
        <end position="1462"/>
    </location>
</feature>
<dbReference type="Gene3D" id="3.40.50.300">
    <property type="entry name" value="P-loop containing nucleotide triphosphate hydrolases"/>
    <property type="match status" value="2"/>
</dbReference>